<protein>
    <submittedName>
        <fullName evidence="1">Uncharacterized protein</fullName>
    </submittedName>
</protein>
<reference evidence="1 2" key="1">
    <citation type="submission" date="2022-02" db="EMBL/GenBank/DDBJ databases">
        <authorList>
            <person name="Min J."/>
        </authorList>
    </citation>
    <scope>NUCLEOTIDE SEQUENCE [LARGE SCALE GENOMIC DNA]</scope>
    <source>
        <strain evidence="1 2">GR10-1</strain>
    </source>
</reference>
<sequence length="184" mass="20633">MDFKKYTEAIQAIAIVATGKEPLLENTLYKFFPHGIDYASKVAAEADLDHFTSIQDGANDKGGFFSIGNRHYKIKKEDLQNEDPVVYSVEGDLISNSAYTFVLIELGICLSEIASAKYEHHRFDIYYSIRKNFDTLIKDSYYSNKLWLKKGNDGYVVTIADIKIILVGSSQSTIANIVELLGAN</sequence>
<dbReference type="EMBL" id="JAKWBL010000003">
    <property type="protein sequence ID" value="MCH5599230.1"/>
    <property type="molecule type" value="Genomic_DNA"/>
</dbReference>
<gene>
    <name evidence="1" type="ORF">MKP09_15600</name>
</gene>
<evidence type="ECO:0000313" key="2">
    <source>
        <dbReference type="Proteomes" id="UP001202248"/>
    </source>
</evidence>
<organism evidence="1 2">
    <name type="scientific">Niabella ginsengisoli</name>
    <dbReference type="NCBI Taxonomy" id="522298"/>
    <lineage>
        <taxon>Bacteria</taxon>
        <taxon>Pseudomonadati</taxon>
        <taxon>Bacteroidota</taxon>
        <taxon>Chitinophagia</taxon>
        <taxon>Chitinophagales</taxon>
        <taxon>Chitinophagaceae</taxon>
        <taxon>Niabella</taxon>
    </lineage>
</organism>
<keyword evidence="2" id="KW-1185">Reference proteome</keyword>
<proteinExistence type="predicted"/>
<accession>A0ABS9SLN5</accession>
<name>A0ABS9SLN5_9BACT</name>
<dbReference type="Proteomes" id="UP001202248">
    <property type="component" value="Unassembled WGS sequence"/>
</dbReference>
<comment type="caution">
    <text evidence="1">The sequence shown here is derived from an EMBL/GenBank/DDBJ whole genome shotgun (WGS) entry which is preliminary data.</text>
</comment>
<dbReference type="RefSeq" id="WP_240830917.1">
    <property type="nucleotide sequence ID" value="NZ_JAKWBL010000003.1"/>
</dbReference>
<evidence type="ECO:0000313" key="1">
    <source>
        <dbReference type="EMBL" id="MCH5599230.1"/>
    </source>
</evidence>